<evidence type="ECO:0000313" key="2">
    <source>
        <dbReference type="Proteomes" id="UP001596492"/>
    </source>
</evidence>
<proteinExistence type="predicted"/>
<dbReference type="EMBL" id="JBHTBR010000005">
    <property type="protein sequence ID" value="MFC7292101.1"/>
    <property type="molecule type" value="Genomic_DNA"/>
</dbReference>
<sequence>MRAQDAQLICEINASEPAQLEGLKNVAQSHLDRFAFREAPLSSNWNDKTTS</sequence>
<accession>A0ABW2ILS2</accession>
<keyword evidence="2" id="KW-1185">Reference proteome</keyword>
<gene>
    <name evidence="1" type="ORF">ACFQS8_10780</name>
</gene>
<dbReference type="Gene3D" id="3.30.310.50">
    <property type="entry name" value="Alpha-D-phosphohexomutase, C-terminal domain"/>
    <property type="match status" value="1"/>
</dbReference>
<evidence type="ECO:0000313" key="1">
    <source>
        <dbReference type="EMBL" id="MFC7292101.1"/>
    </source>
</evidence>
<organism evidence="1 2">
    <name type="scientific">Hirschia litorea</name>
    <dbReference type="NCBI Taxonomy" id="1199156"/>
    <lineage>
        <taxon>Bacteria</taxon>
        <taxon>Pseudomonadati</taxon>
        <taxon>Pseudomonadota</taxon>
        <taxon>Alphaproteobacteria</taxon>
        <taxon>Hyphomonadales</taxon>
        <taxon>Hyphomonadaceae</taxon>
        <taxon>Hirschia</taxon>
    </lineage>
</organism>
<dbReference type="Proteomes" id="UP001596492">
    <property type="component" value="Unassembled WGS sequence"/>
</dbReference>
<comment type="caution">
    <text evidence="1">The sequence shown here is derived from an EMBL/GenBank/DDBJ whole genome shotgun (WGS) entry which is preliminary data.</text>
</comment>
<dbReference type="InterPro" id="IPR014543">
    <property type="entry name" value="UCP028291"/>
</dbReference>
<protein>
    <submittedName>
        <fullName evidence="1">DUF2218 domain-containing protein</fullName>
    </submittedName>
</protein>
<name>A0ABW2ILS2_9PROT</name>
<dbReference type="Pfam" id="PF09981">
    <property type="entry name" value="DUF2218"/>
    <property type="match status" value="1"/>
</dbReference>
<reference evidence="2" key="1">
    <citation type="journal article" date="2019" name="Int. J. Syst. Evol. Microbiol.">
        <title>The Global Catalogue of Microorganisms (GCM) 10K type strain sequencing project: providing services to taxonomists for standard genome sequencing and annotation.</title>
        <authorList>
            <consortium name="The Broad Institute Genomics Platform"/>
            <consortium name="The Broad Institute Genome Sequencing Center for Infectious Disease"/>
            <person name="Wu L."/>
            <person name="Ma J."/>
        </authorList>
    </citation>
    <scope>NUCLEOTIDE SEQUENCE [LARGE SCALE GENOMIC DNA]</scope>
    <source>
        <strain evidence="2">CCUG 51308</strain>
    </source>
</reference>
<dbReference type="RefSeq" id="WP_382168600.1">
    <property type="nucleotide sequence ID" value="NZ_JBHTBR010000005.1"/>
</dbReference>